<gene>
    <name evidence="1" type="ORF">ISS97_11470</name>
</gene>
<comment type="caution">
    <text evidence="1">The sequence shown here is derived from an EMBL/GenBank/DDBJ whole genome shotgun (WGS) entry which is preliminary data.</text>
</comment>
<evidence type="ECO:0008006" key="3">
    <source>
        <dbReference type="Google" id="ProtNLM"/>
    </source>
</evidence>
<evidence type="ECO:0000313" key="2">
    <source>
        <dbReference type="Proteomes" id="UP001620408"/>
    </source>
</evidence>
<protein>
    <recommendedName>
        <fullName evidence="3">Antitoxin Xre/MbcA/ParS-like toxin-binding domain-containing protein</fullName>
    </recommendedName>
</protein>
<keyword evidence="2" id="KW-1185">Reference proteome</keyword>
<accession>A0ABW8K823</accession>
<dbReference type="RefSeq" id="WP_379986550.1">
    <property type="nucleotide sequence ID" value="NZ_JADIKD010000010.1"/>
</dbReference>
<organism evidence="1 2">
    <name type="scientific">Dyella koreensis</name>
    <dbReference type="NCBI Taxonomy" id="311235"/>
    <lineage>
        <taxon>Bacteria</taxon>
        <taxon>Pseudomonadati</taxon>
        <taxon>Pseudomonadota</taxon>
        <taxon>Gammaproteobacteria</taxon>
        <taxon>Lysobacterales</taxon>
        <taxon>Rhodanobacteraceae</taxon>
        <taxon>Dyella</taxon>
    </lineage>
</organism>
<evidence type="ECO:0000313" key="1">
    <source>
        <dbReference type="EMBL" id="MFK2917882.1"/>
    </source>
</evidence>
<dbReference type="Proteomes" id="UP001620408">
    <property type="component" value="Unassembled WGS sequence"/>
</dbReference>
<sequence>MNAERPYRMSVVPSAPVAYRPGRHILNADALAVIKAAARVEPDIAAIMSWYRDTPIAGLGDMTAESLVNNGRVSDVLAFLRGIEEEYRR</sequence>
<proteinExistence type="predicted"/>
<name>A0ABW8K823_9GAMM</name>
<dbReference type="EMBL" id="JADIKD010000010">
    <property type="protein sequence ID" value="MFK2917882.1"/>
    <property type="molecule type" value="Genomic_DNA"/>
</dbReference>
<reference evidence="1 2" key="1">
    <citation type="submission" date="2020-10" db="EMBL/GenBank/DDBJ databases">
        <title>Phylogeny of dyella-like bacteria.</title>
        <authorList>
            <person name="Fu J."/>
        </authorList>
    </citation>
    <scope>NUCLEOTIDE SEQUENCE [LARGE SCALE GENOMIC DNA]</scope>
    <source>
        <strain evidence="1 2">BB4</strain>
    </source>
</reference>